<feature type="compositionally biased region" description="Pro residues" evidence="2">
    <location>
        <begin position="1724"/>
        <end position="1739"/>
    </location>
</feature>
<sequence>MIDGPSGKELEAVLYRKLQQHGIIDSLKLHLRASLLRDLRSRGAGRLDQAKKPLAQKAAEALISNFLASMNYGYTLSVFAPECGEPSAASFSDTEILSIFHIFPNTELFRALNNPEVDEAAPPITTLARPPGSTDLLPHTEHQPPPLLLRIATALTTLARREEATTHRGVQTDPQLNELEQKLRQVGEHYLGRAAIEETLPLKQVCRPHTRPPSGLAIDVVRTLSPARALAFLPHPLTGRTVPLLVSSPSQIEERMMQYQRECDRRVRVEIESEAARIRETEVARVRAEESAKCREEIAQARESLEKSHASRIAELRAHERELIDRMAIRDKEVELEKYQGRQQWLQQMEALRTREADITRQAEARQHDLDALAERLREREQTIGDRLAEVDRLRAEMRQRGEAAMADLRTGLERSRLDAATGIDKERVAIEAARAEAAAAKERQGALQGQLRAAEEQLVQCRADLAAARGREEAASAQAARLAQLQRGIPTALAADPSASEALLRSRTELLEAQARANALKAEAESLRAELQTQRAAAQAERESRERTITDCRQQVDAMRAALDQERTRQDAGMSATLEQLRAQQQREVDELRHGRDQAERDREAKAKTLAEERARAVGLEAQVAAAQAEVGALRARQEELAELLAHTHHALLLKLSDSMPPEARGSSSSSGGGDQTHRLIEAALAQVAQERRVVAPPPSPSAAAAPAPAPAAVPPPPPPRRLGGAPFVPLLGLGLRSQPLPLRTSAPGSLGAGAPSRRLYMSQPAPPSPIEDSPRGYPVPGPLPVASWSPESASPIRCAVASPPAPAPPALLRSSSAGRRTRWMLGHDEEEDENERAAIAREQEDDSDLPPPPPFGATSGLLYFLPVWHILYFLPVWRTRTLIAPSLFRPRGGAVWGQVEQGSPLGPLVGAASAQVDLEITRAASQLDGLAHREQDLRAKRSELVRRLARSREEVLARSISAVSGSTLSAAPAGALAAPRIPSEIPLTASAPGGLDGALRRLSPIRALLEQAAAWSPLSALAGHGGPPAAFGGLDGSVATAIHSPLRGAAPLPPLPHGLQLARASVGSAASGSGSGSGSGAGTGSRSASSGGTGPTGSGSGGSGRQTPPLPPLAASASPALPPPACRLGEGIDLIPTSTRPPAAAAAGASVALPLLPLEPSPSASTGVPAPRARGDVPDGGLVESIPVTPPSPAGGPRRHGSPPPPPASPLMPPAPAPSPPPRSPPASPAARPAPEDDLSDEGAPRPATPPSPAQPASRRQPRAAPPMPGEADRSDGRRPRGMAALETMPMELPPMPMELPPMQPVPGAPAARQPPAAAAAKTPSPNPDRPEAKKELSFEERRRQQEELLRQERARVANIRERCKRREEEEEQQRLLREQARAAARQPARSPAQQPPRSPGPATPAEAAPNGSLELSPSVVAQSRPAHPEGAPAATTPSTPKRQYPRDKNGMPTSWDDTDRSPPLTSASLLQLGADIPQGQFAFDRTQMLGDGRQMPSPPRPAPEPPREGHPGGDPESTWLVEMHGPEGMPSHFAFEDNEIIGDRPTPHNPDYDLSTQEFRARERARAAAAAAAPGEAAEEAPPTPSSAESHPASSAPAPAAATATAASSTAPEPPAKPPLRLPTPFASTPAPTPAATPPPAPAAAPSQPTPAATPAPAVVPALAPAPTMPAPPSSFSSSSSSSAPATASAPPSRRPNNVAVQESPQPPAASPAVVALALAPAPPPTAPGPAAPAPAKPEEEEEGGVMAMYRAILGGAAAAAPAAEPALSVPPPAPAQLAVGAGGGLDDEIEVGPKTDNAAFASPRPTHARSMPAPI</sequence>
<feature type="coiled-coil region" evidence="1">
    <location>
        <begin position="504"/>
        <end position="549"/>
    </location>
</feature>
<feature type="coiled-coil region" evidence="1">
    <location>
        <begin position="424"/>
        <end position="472"/>
    </location>
</feature>
<evidence type="ECO:0008006" key="5">
    <source>
        <dbReference type="Google" id="ProtNLM"/>
    </source>
</evidence>
<feature type="region of interest" description="Disordered" evidence="2">
    <location>
        <begin position="1068"/>
        <end position="1126"/>
    </location>
</feature>
<dbReference type="Pfam" id="PF16045">
    <property type="entry name" value="LisH_2"/>
    <property type="match status" value="1"/>
</dbReference>
<evidence type="ECO:0000256" key="1">
    <source>
        <dbReference type="SAM" id="Coils"/>
    </source>
</evidence>
<feature type="compositionally biased region" description="Pro residues" evidence="2">
    <location>
        <begin position="1204"/>
        <end position="1230"/>
    </location>
</feature>
<feature type="compositionally biased region" description="Low complexity" evidence="2">
    <location>
        <begin position="1589"/>
        <end position="1614"/>
    </location>
</feature>
<evidence type="ECO:0000313" key="4">
    <source>
        <dbReference type="Proteomes" id="UP001141327"/>
    </source>
</evidence>
<reference evidence="3" key="1">
    <citation type="journal article" date="2022" name="bioRxiv">
        <title>Genomics of Preaxostyla Flagellates Illuminates Evolutionary Transitions and the Path Towards Mitochondrial Loss.</title>
        <authorList>
            <person name="Novak L.V.F."/>
            <person name="Treitli S.C."/>
            <person name="Pyrih J."/>
            <person name="Halakuc P."/>
            <person name="Pipaliya S.V."/>
            <person name="Vacek V."/>
            <person name="Brzon O."/>
            <person name="Soukal P."/>
            <person name="Eme L."/>
            <person name="Dacks J.B."/>
            <person name="Karnkowska A."/>
            <person name="Elias M."/>
            <person name="Hampl V."/>
        </authorList>
    </citation>
    <scope>NUCLEOTIDE SEQUENCE</scope>
    <source>
        <strain evidence="3">RCP-MX</strain>
    </source>
</reference>
<feature type="compositionally biased region" description="Pro residues" evidence="2">
    <location>
        <begin position="1634"/>
        <end position="1657"/>
    </location>
</feature>
<feature type="compositionally biased region" description="Low complexity" evidence="2">
    <location>
        <begin position="1384"/>
        <end position="1395"/>
    </location>
</feature>
<dbReference type="PANTHER" id="PTHR39063:SF1">
    <property type="entry name" value="OFD1 CENTRIOLE AND CENTRIOLAR SATELLITE PROTEIN"/>
    <property type="match status" value="1"/>
</dbReference>
<feature type="compositionally biased region" description="Pro residues" evidence="2">
    <location>
        <begin position="1294"/>
        <end position="1310"/>
    </location>
</feature>
<feature type="compositionally biased region" description="Basic and acidic residues" evidence="2">
    <location>
        <begin position="1331"/>
        <end position="1383"/>
    </location>
</feature>
<feature type="region of interest" description="Disordered" evidence="2">
    <location>
        <begin position="658"/>
        <end position="677"/>
    </location>
</feature>
<feature type="compositionally biased region" description="Pro residues" evidence="2">
    <location>
        <begin position="709"/>
        <end position="722"/>
    </location>
</feature>
<feature type="compositionally biased region" description="Pro residues" evidence="2">
    <location>
        <begin position="1396"/>
        <end position="1405"/>
    </location>
</feature>
<proteinExistence type="predicted"/>
<feature type="compositionally biased region" description="Pro residues" evidence="2">
    <location>
        <begin position="1615"/>
        <end position="1625"/>
    </location>
</feature>
<name>A0ABQ8UR06_9EUKA</name>
<evidence type="ECO:0000313" key="3">
    <source>
        <dbReference type="EMBL" id="KAJ4459150.1"/>
    </source>
</evidence>
<dbReference type="InterPro" id="IPR055289">
    <property type="entry name" value="OFD1"/>
</dbReference>
<accession>A0ABQ8UR06</accession>
<feature type="compositionally biased region" description="Low complexity" evidence="2">
    <location>
        <begin position="1714"/>
        <end position="1723"/>
    </location>
</feature>
<dbReference type="InterPro" id="IPR006594">
    <property type="entry name" value="LisH"/>
</dbReference>
<feature type="compositionally biased region" description="Low complexity" evidence="2">
    <location>
        <begin position="1311"/>
        <end position="1326"/>
    </location>
</feature>
<organism evidence="3 4">
    <name type="scientific">Paratrimastix pyriformis</name>
    <dbReference type="NCBI Taxonomy" id="342808"/>
    <lineage>
        <taxon>Eukaryota</taxon>
        <taxon>Metamonada</taxon>
        <taxon>Preaxostyla</taxon>
        <taxon>Paratrimastigidae</taxon>
        <taxon>Paratrimastix</taxon>
    </lineage>
</organism>
<feature type="compositionally biased region" description="Low complexity" evidence="2">
    <location>
        <begin position="1658"/>
        <end position="1669"/>
    </location>
</feature>
<feature type="region of interest" description="Disordered" evidence="2">
    <location>
        <begin position="741"/>
        <end position="780"/>
    </location>
</feature>
<feature type="coiled-coil region" evidence="1">
    <location>
        <begin position="583"/>
        <end position="645"/>
    </location>
</feature>
<comment type="caution">
    <text evidence="3">The sequence shown here is derived from an EMBL/GenBank/DDBJ whole genome shotgun (WGS) entry which is preliminary data.</text>
</comment>
<feature type="compositionally biased region" description="Low complexity" evidence="2">
    <location>
        <begin position="1570"/>
        <end position="1579"/>
    </location>
</feature>
<dbReference type="PROSITE" id="PS50896">
    <property type="entry name" value="LISH"/>
    <property type="match status" value="1"/>
</dbReference>
<protein>
    <recommendedName>
        <fullName evidence="5">LisH domain-containing protein</fullName>
    </recommendedName>
</protein>
<feature type="compositionally biased region" description="Low complexity" evidence="2">
    <location>
        <begin position="1677"/>
        <end position="1695"/>
    </location>
</feature>
<feature type="region of interest" description="Disordered" evidence="2">
    <location>
        <begin position="1164"/>
        <end position="1750"/>
    </location>
</feature>
<feature type="compositionally biased region" description="Gly residues" evidence="2">
    <location>
        <begin position="1093"/>
        <end position="1106"/>
    </location>
</feature>
<dbReference type="PANTHER" id="PTHR39063">
    <property type="entry name" value="ORAL-FACIAL-DIGITAL SYNDROME 1 PROTEIN HOMOLOG"/>
    <property type="match status" value="1"/>
</dbReference>
<gene>
    <name evidence="3" type="ORF">PAPYR_4951</name>
</gene>
<feature type="compositionally biased region" description="Gly residues" evidence="2">
    <location>
        <begin position="1075"/>
        <end position="1085"/>
    </location>
</feature>
<feature type="region of interest" description="Disordered" evidence="2">
    <location>
        <begin position="1764"/>
        <end position="1819"/>
    </location>
</feature>
<dbReference type="EMBL" id="JAPMOS010000022">
    <property type="protein sequence ID" value="KAJ4459150.1"/>
    <property type="molecule type" value="Genomic_DNA"/>
</dbReference>
<dbReference type="Proteomes" id="UP001141327">
    <property type="component" value="Unassembled WGS sequence"/>
</dbReference>
<evidence type="ECO:0000256" key="2">
    <source>
        <dbReference type="SAM" id="MobiDB-lite"/>
    </source>
</evidence>
<feature type="region of interest" description="Disordered" evidence="2">
    <location>
        <begin position="693"/>
        <end position="727"/>
    </location>
</feature>
<keyword evidence="1" id="KW-0175">Coiled coil</keyword>
<keyword evidence="4" id="KW-1185">Reference proteome</keyword>